<evidence type="ECO:0000256" key="5">
    <source>
        <dbReference type="ARBA" id="ARBA00022927"/>
    </source>
</evidence>
<evidence type="ECO:0000256" key="8">
    <source>
        <dbReference type="ARBA" id="ARBA00031348"/>
    </source>
</evidence>
<evidence type="ECO:0000256" key="2">
    <source>
        <dbReference type="ARBA" id="ARBA00011023"/>
    </source>
</evidence>
<dbReference type="Pfam" id="PF20653">
    <property type="entry name" value="COG6_C"/>
    <property type="match status" value="1"/>
</dbReference>
<feature type="compositionally biased region" description="Low complexity" evidence="11">
    <location>
        <begin position="7"/>
        <end position="21"/>
    </location>
</feature>
<comment type="subcellular location">
    <subcellularLocation>
        <location evidence="1 10">Golgi apparatus membrane</location>
        <topology evidence="1 10">Peripheral membrane protein</topology>
    </subcellularLocation>
</comment>
<dbReference type="EMBL" id="QKYT01000497">
    <property type="protein sequence ID" value="RIA84375.1"/>
    <property type="molecule type" value="Genomic_DNA"/>
</dbReference>
<dbReference type="GO" id="GO:0015031">
    <property type="term" value="P:protein transport"/>
    <property type="evidence" value="ECO:0007669"/>
    <property type="project" value="UniProtKB-KW"/>
</dbReference>
<organism evidence="14 15">
    <name type="scientific">Glomus cerebriforme</name>
    <dbReference type="NCBI Taxonomy" id="658196"/>
    <lineage>
        <taxon>Eukaryota</taxon>
        <taxon>Fungi</taxon>
        <taxon>Fungi incertae sedis</taxon>
        <taxon>Mucoromycota</taxon>
        <taxon>Glomeromycotina</taxon>
        <taxon>Glomeromycetes</taxon>
        <taxon>Glomerales</taxon>
        <taxon>Glomeraceae</taxon>
        <taxon>Glomus</taxon>
    </lineage>
</organism>
<evidence type="ECO:0000256" key="9">
    <source>
        <dbReference type="ARBA" id="ARBA00043873"/>
    </source>
</evidence>
<evidence type="ECO:0000256" key="10">
    <source>
        <dbReference type="RuleBase" id="RU365075"/>
    </source>
</evidence>
<evidence type="ECO:0000313" key="14">
    <source>
        <dbReference type="EMBL" id="RIA84375.1"/>
    </source>
</evidence>
<keyword evidence="5 10" id="KW-0653">Protein transport</keyword>
<evidence type="ECO:0000256" key="3">
    <source>
        <dbReference type="ARBA" id="ARBA00020973"/>
    </source>
</evidence>
<dbReference type="GO" id="GO:0006891">
    <property type="term" value="P:intra-Golgi vesicle-mediated transport"/>
    <property type="evidence" value="ECO:0007669"/>
    <property type="project" value="UniProtKB-UniRule"/>
</dbReference>
<evidence type="ECO:0000256" key="4">
    <source>
        <dbReference type="ARBA" id="ARBA00022448"/>
    </source>
</evidence>
<gene>
    <name evidence="14" type="ORF">C1645_784203</name>
</gene>
<dbReference type="Proteomes" id="UP000265703">
    <property type="component" value="Unassembled WGS sequence"/>
</dbReference>
<keyword evidence="15" id="KW-1185">Reference proteome</keyword>
<feature type="domain" description="Conserved Oligomeric Golgi complex subunit 6 C-terminal" evidence="13">
    <location>
        <begin position="204"/>
        <end position="664"/>
    </location>
</feature>
<dbReference type="InterPro" id="IPR048368">
    <property type="entry name" value="COG6_N"/>
</dbReference>
<dbReference type="PANTHER" id="PTHR21506">
    <property type="entry name" value="COMPONENT OF OLIGOMERIC GOLGI COMPLEX 6"/>
    <property type="match status" value="1"/>
</dbReference>
<sequence length="667" mass="75804">MVDQIITTTPQSRRSSTTKSPTTPPLQEDNPISQKVSKILLNPIDDVKTKIALEALSEFYSNNSNNNSLFVRRNLRGNIEQKAIETNRNFLEIFGKVTEQLAVIESEIKSMNTFCDEIGKSLESANRQTAVLLEQSDSLKSQRETCKTRKILINAFLERFTLSEKEVTVLTSPDSVIGQEFFDALKHLQQIHGDCDALLITENQRAGLEIMERMNSYQETAFDKLYRWTQTETRTLGQESLEVPITMRQALKALRQRPVLFQSCLEELVHIRRNAVSRAFIDALVRGGPGGTPKPIEMHAHDPLRYVGDMLAWVHQAVAGEKEFLESLFEPKLNSNSEFTQEEIVARESDDIIIQDLLDRDLDGTCRPLMTRVEQVIGAQIGAITGYRILNLIQFYKITIARILGPNANLSNTLEDITDIASRVFFNILNAQAEQLLRYIQTPSLDLSSPPAVKEVVLQLKAIMSSYETSLITASEKEKDFKPILDAILDPLFQMCELGAKDLTKFNQAIYMVNCLHYVQSALTLYAFTHGRVMDIERRIEENLEILVDEQYANLLRQSGLKHIVQAIETKDEKIPLSLVHHMDAKSLTNIMARLDSFLSLSDSDTFKLQGHPKPLVKKVNQRVSKLFIEAYRKVSDSIKNPKNRYEFPNTILVRTVDEVENILMVD</sequence>
<reference evidence="14 15" key="1">
    <citation type="submission" date="2018-06" db="EMBL/GenBank/DDBJ databases">
        <title>Comparative genomics reveals the genomic features of Rhizophagus irregularis, R. cerebriforme, R. diaphanum and Gigaspora rosea, and their symbiotic lifestyle signature.</title>
        <authorList>
            <person name="Morin E."/>
            <person name="San Clemente H."/>
            <person name="Chen E.C.H."/>
            <person name="De La Providencia I."/>
            <person name="Hainaut M."/>
            <person name="Kuo A."/>
            <person name="Kohler A."/>
            <person name="Murat C."/>
            <person name="Tang N."/>
            <person name="Roy S."/>
            <person name="Loubradou J."/>
            <person name="Henrissat B."/>
            <person name="Grigoriev I.V."/>
            <person name="Corradi N."/>
            <person name="Roux C."/>
            <person name="Martin F.M."/>
        </authorList>
    </citation>
    <scope>NUCLEOTIDE SEQUENCE [LARGE SCALE GENOMIC DNA]</scope>
    <source>
        <strain evidence="14 15">DAOM 227022</strain>
    </source>
</reference>
<dbReference type="STRING" id="658196.A0A397SJS6"/>
<dbReference type="AlphaFoldDB" id="A0A397SJS6"/>
<protein>
    <recommendedName>
        <fullName evidence="3 10">Conserved oligomeric Golgi complex subunit 6</fullName>
        <shortName evidence="10">COG complex subunit 6</shortName>
    </recommendedName>
    <alternativeName>
        <fullName evidence="8 10">Component of oligomeric Golgi complex 6</fullName>
    </alternativeName>
</protein>
<evidence type="ECO:0000259" key="12">
    <source>
        <dbReference type="Pfam" id="PF06419"/>
    </source>
</evidence>
<evidence type="ECO:0000256" key="11">
    <source>
        <dbReference type="SAM" id="MobiDB-lite"/>
    </source>
</evidence>
<dbReference type="InterPro" id="IPR048369">
    <property type="entry name" value="COG6_C"/>
</dbReference>
<evidence type="ECO:0000259" key="13">
    <source>
        <dbReference type="Pfam" id="PF20653"/>
    </source>
</evidence>
<evidence type="ECO:0000313" key="15">
    <source>
        <dbReference type="Proteomes" id="UP000265703"/>
    </source>
</evidence>
<comment type="caution">
    <text evidence="14">The sequence shown here is derived from an EMBL/GenBank/DDBJ whole genome shotgun (WGS) entry which is preliminary data.</text>
</comment>
<dbReference type="Pfam" id="PF06419">
    <property type="entry name" value="COG6_N"/>
    <property type="match status" value="1"/>
</dbReference>
<keyword evidence="7 10" id="KW-0472">Membrane</keyword>
<evidence type="ECO:0000256" key="6">
    <source>
        <dbReference type="ARBA" id="ARBA00023034"/>
    </source>
</evidence>
<comment type="function">
    <text evidence="10">Acts as component of the peripheral membrane COG complex that is involved in intra-Golgi protein trafficking. COG is located at the cis-Golgi, and regulates tethering of retrograde intra-Golgi vesicles and possibly a number of other membrane trafficking events.</text>
</comment>
<dbReference type="InterPro" id="IPR010490">
    <property type="entry name" value="COG6"/>
</dbReference>
<dbReference type="GO" id="GO:0000139">
    <property type="term" value="C:Golgi membrane"/>
    <property type="evidence" value="ECO:0007669"/>
    <property type="project" value="UniProtKB-SubCell"/>
</dbReference>
<feature type="region of interest" description="Disordered" evidence="11">
    <location>
        <begin position="1"/>
        <end position="31"/>
    </location>
</feature>
<keyword evidence="4 10" id="KW-0813">Transport</keyword>
<dbReference type="OrthoDB" id="272987at2759"/>
<dbReference type="GO" id="GO:0017119">
    <property type="term" value="C:Golgi transport complex"/>
    <property type="evidence" value="ECO:0007669"/>
    <property type="project" value="UniProtKB-UniRule"/>
</dbReference>
<comment type="subunit">
    <text evidence="10">Component of the conserved oligomeric Golgi complex.</text>
</comment>
<comment type="function">
    <text evidence="9">Acts as a component of the peripheral membrane COG complex that is involved in intra-Golgi protein trafficking. COG is located at the cis-Golgi, and regulates tethering of retrograde intra-Golgi vesicles and possibly a number of other membrane trafficking events.</text>
</comment>
<evidence type="ECO:0000256" key="7">
    <source>
        <dbReference type="ARBA" id="ARBA00023136"/>
    </source>
</evidence>
<name>A0A397SJS6_9GLOM</name>
<dbReference type="PANTHER" id="PTHR21506:SF0">
    <property type="entry name" value="CONSERVED OLIGOMERIC GOLGI COMPLEX SUBUNIT 6"/>
    <property type="match status" value="1"/>
</dbReference>
<comment type="similarity">
    <text evidence="2 10">Belongs to the COG6 family.</text>
</comment>
<proteinExistence type="inferred from homology"/>
<accession>A0A397SJS6</accession>
<dbReference type="SMART" id="SM01087">
    <property type="entry name" value="COG6"/>
    <property type="match status" value="1"/>
</dbReference>
<keyword evidence="6 10" id="KW-0333">Golgi apparatus</keyword>
<evidence type="ECO:0000256" key="1">
    <source>
        <dbReference type="ARBA" id="ARBA00004395"/>
    </source>
</evidence>
<feature type="domain" description="Conserved oligomeric complex COG6 N-terminal" evidence="12">
    <location>
        <begin position="56"/>
        <end position="172"/>
    </location>
</feature>